<sequence length="408" mass="45157">MENCTANRVDSPFGTVRYAEVCSPACMRCRVLLVLGLLALVGMGAKSYGNTSCDSAVTVSAVVQDAHTGTPLAYATVYCVRDARRGAVSNMRGRFILKGLLPTDSVAVAMIGYESGVFPVGLLRDSGAVLPLASSVVEIDSVVVFSKGLLTEILESEKGSFPENYPMLRGVLRKQVAENGRCVFMGECEVVCANQKPYEIDPRVWVESPVITKNEAADGYLVNLNLNSNLSLYPNLWVLEDTARQNEFEWHVQVARTADGAGKMYRLHYRKLRDGGLVDRGEISYDAEERAVVRVEREVQVRLMKAWYIRRMSLSDGWAKQLLVYRKHPGAAGKYVLHYSRTDMGVTNTPKGHSPLRYVFSGDFLVTDVGLQGGKPPRKKPNFDPLMPNKKLPVVEQSALRVIPPDYE</sequence>
<protein>
    <recommendedName>
        <fullName evidence="3">Carboxypeptidase-like regulatory domain-containing protein</fullName>
    </recommendedName>
</protein>
<dbReference type="Pfam" id="PF13715">
    <property type="entry name" value="CarbopepD_reg_2"/>
    <property type="match status" value="1"/>
</dbReference>
<gene>
    <name evidence="1" type="ORF">AL399_05955</name>
</gene>
<dbReference type="EMBL" id="LIIK01000025">
    <property type="protein sequence ID" value="KQM08697.1"/>
    <property type="molecule type" value="Genomic_DNA"/>
</dbReference>
<evidence type="ECO:0008006" key="3">
    <source>
        <dbReference type="Google" id="ProtNLM"/>
    </source>
</evidence>
<reference evidence="1" key="1">
    <citation type="submission" date="2015-08" db="EMBL/GenBank/DDBJ databases">
        <title>Candidatus Bacteriodes Periocalifornicus.</title>
        <authorList>
            <person name="McLean J.S."/>
            <person name="Kelley S."/>
        </authorList>
    </citation>
    <scope>NUCLEOTIDE SEQUENCE [LARGE SCALE GENOMIC DNA]</scope>
    <source>
        <strain evidence="1">12B</strain>
    </source>
</reference>
<dbReference type="SUPFAM" id="SSF49464">
    <property type="entry name" value="Carboxypeptidase regulatory domain-like"/>
    <property type="match status" value="1"/>
</dbReference>
<organism evidence="1 2">
    <name type="scientific">Candidatus [Bacteroides] periocalifornicus</name>
    <dbReference type="NCBI Taxonomy" id="1702214"/>
    <lineage>
        <taxon>Bacteria</taxon>
        <taxon>Pseudomonadati</taxon>
        <taxon>Bacteroidota</taxon>
    </lineage>
</organism>
<proteinExistence type="predicted"/>
<evidence type="ECO:0000313" key="2">
    <source>
        <dbReference type="Proteomes" id="UP000054172"/>
    </source>
</evidence>
<dbReference type="PATRIC" id="fig|1702214.3.peg.433"/>
<keyword evidence="2" id="KW-1185">Reference proteome</keyword>
<evidence type="ECO:0000313" key="1">
    <source>
        <dbReference type="EMBL" id="KQM08697.1"/>
    </source>
</evidence>
<comment type="caution">
    <text evidence="1">The sequence shown here is derived from an EMBL/GenBank/DDBJ whole genome shotgun (WGS) entry which is preliminary data.</text>
</comment>
<dbReference type="Proteomes" id="UP000054172">
    <property type="component" value="Unassembled WGS sequence"/>
</dbReference>
<accession>A0A0Q4B6P6</accession>
<dbReference type="AlphaFoldDB" id="A0A0Q4B6P6"/>
<name>A0A0Q4B6P6_9BACT</name>
<dbReference type="InterPro" id="IPR008969">
    <property type="entry name" value="CarboxyPept-like_regulatory"/>
</dbReference>